<sequence>MTLLLSFNGAILALHESNLEIIMRLIIGTIFLLVRSFGTEIEPPRDSKCPQAKQRYDFVIGLLSPKAGVSPLQGTFDDYSKTTYDIVTKCYNTPYSVNLDVDKLLNIPENGWTHIKDGIDEAMSNQANAKRDVGLSVVVGPFYQNLAMVLEELKIPYIVTDYMGFDWSDISRVDSTVQWKNIIEVRPPMPEFNSAIVDFFVFKGWESAVMIMPENPKDNQECQNLARQMVENNISPISYTLRMRDGAAEVLRNVQLLEQKKIVICSPRDDKYNLIQMVLDETTHLKALTEINMYRNGLFAAKCDLFAYRYKDTQKDYKGFATGYGFGAADAAKIITDAKYYYLGRHESQKYEKLSKELFLKVLKEVVIADGATGYIRFNENGTRVNYTLSLYNHGGVKLYNKEEPFVMYREAPKGVEYQGNDRFEGFTVDLLNQISEDLKFKYEIVLSPGNEYGGPRKDTENEWGGIVGEVLTKFLTPFSLELWMAIIGSSFGICIVYFILDLRSKERVFTIKSTLWFSLGTLLMKGSETCPRRTSQRILTIGYLFFVMITVSTYTANMAAFLTKRNLEEPINSFEELAERDEVVIYTVDNSATMNFLKSSAENTIFRRIWEKIDNGGRGVGLVPNASLGRIKVTESKVPAAFIFDSMINSYVEKKYCRTQSVSAPILLQEHGIAMYNGAPFKSQLNIELLRLKEKGFIQELKKKWWENTRECDFDFDSRNSKQVSFDLEHTAGVFIVGCFGLGSALALFILKKAYVFAKTDSIFQPVIRREDTSTGSSHSSRTPEEKPVFGHAEGKQSTV</sequence>
<feature type="region of interest" description="Disordered" evidence="11">
    <location>
        <begin position="773"/>
        <end position="801"/>
    </location>
</feature>
<feature type="domain" description="Ionotropic glutamate receptor C-terminal" evidence="13">
    <location>
        <begin position="394"/>
        <end position="709"/>
    </location>
</feature>
<reference evidence="15" key="1">
    <citation type="submission" date="2022-11" db="EMBL/GenBank/DDBJ databases">
        <title>Centuries of genome instability and evolution in soft-shell clam transmissible cancer (bioRxiv).</title>
        <authorList>
            <person name="Hart S.F.M."/>
            <person name="Yonemitsu M.A."/>
            <person name="Giersch R.M."/>
            <person name="Beal B.F."/>
            <person name="Arriagada G."/>
            <person name="Davis B.W."/>
            <person name="Ostrander E.A."/>
            <person name="Goff S.P."/>
            <person name="Metzger M.J."/>
        </authorList>
    </citation>
    <scope>NUCLEOTIDE SEQUENCE</scope>
    <source>
        <strain evidence="15">MELC-2E11</strain>
        <tissue evidence="15">Siphon/mantle</tissue>
    </source>
</reference>
<evidence type="ECO:0000256" key="1">
    <source>
        <dbReference type="ARBA" id="ARBA00004141"/>
    </source>
</evidence>
<evidence type="ECO:0000259" key="13">
    <source>
        <dbReference type="SMART" id="SM00079"/>
    </source>
</evidence>
<accession>A0ABY7DX33</accession>
<organism evidence="15 16">
    <name type="scientific">Mya arenaria</name>
    <name type="common">Soft-shell clam</name>
    <dbReference type="NCBI Taxonomy" id="6604"/>
    <lineage>
        <taxon>Eukaryota</taxon>
        <taxon>Metazoa</taxon>
        <taxon>Spiralia</taxon>
        <taxon>Lophotrochozoa</taxon>
        <taxon>Mollusca</taxon>
        <taxon>Bivalvia</taxon>
        <taxon>Autobranchia</taxon>
        <taxon>Heteroconchia</taxon>
        <taxon>Euheterodonta</taxon>
        <taxon>Imparidentia</taxon>
        <taxon>Neoheterodontei</taxon>
        <taxon>Myida</taxon>
        <taxon>Myoidea</taxon>
        <taxon>Myidae</taxon>
        <taxon>Mya</taxon>
    </lineage>
</organism>
<evidence type="ECO:0000256" key="12">
    <source>
        <dbReference type="SAM" id="Phobius"/>
    </source>
</evidence>
<feature type="domain" description="Ionotropic glutamate receptor L-glutamate and glycine-binding" evidence="14">
    <location>
        <begin position="405"/>
        <end position="473"/>
    </location>
</feature>
<dbReference type="InterPro" id="IPR015683">
    <property type="entry name" value="Ionotropic_Glu_rcpt"/>
</dbReference>
<evidence type="ECO:0000256" key="3">
    <source>
        <dbReference type="ARBA" id="ARBA00022692"/>
    </source>
</evidence>
<evidence type="ECO:0000256" key="9">
    <source>
        <dbReference type="ARBA" id="ARBA00023286"/>
    </source>
</evidence>
<evidence type="ECO:0000259" key="14">
    <source>
        <dbReference type="SMART" id="SM00918"/>
    </source>
</evidence>
<keyword evidence="8" id="KW-0325">Glycoprotein</keyword>
<dbReference type="SMART" id="SM00079">
    <property type="entry name" value="PBPe"/>
    <property type="match status" value="1"/>
</dbReference>
<keyword evidence="5" id="KW-0406">Ion transport</keyword>
<proteinExistence type="predicted"/>
<evidence type="ECO:0000256" key="5">
    <source>
        <dbReference type="ARBA" id="ARBA00023065"/>
    </source>
</evidence>
<dbReference type="Proteomes" id="UP001164746">
    <property type="component" value="Chromosome 4"/>
</dbReference>
<dbReference type="Gene3D" id="3.40.190.10">
    <property type="entry name" value="Periplasmic binding protein-like II"/>
    <property type="match status" value="1"/>
</dbReference>
<feature type="transmembrane region" description="Helical" evidence="12">
    <location>
        <begin position="542"/>
        <end position="563"/>
    </location>
</feature>
<dbReference type="EMBL" id="CP111015">
    <property type="protein sequence ID" value="WAR02300.1"/>
    <property type="molecule type" value="Genomic_DNA"/>
</dbReference>
<dbReference type="SMART" id="SM00918">
    <property type="entry name" value="Lig_chan-Glu_bd"/>
    <property type="match status" value="1"/>
</dbReference>
<dbReference type="InterPro" id="IPR019594">
    <property type="entry name" value="Glu/Gly-bd"/>
</dbReference>
<evidence type="ECO:0000256" key="6">
    <source>
        <dbReference type="ARBA" id="ARBA00023136"/>
    </source>
</evidence>
<feature type="compositionally biased region" description="Basic and acidic residues" evidence="11">
    <location>
        <begin position="783"/>
        <end position="801"/>
    </location>
</feature>
<dbReference type="InterPro" id="IPR001320">
    <property type="entry name" value="Iontro_rcpt_C"/>
</dbReference>
<evidence type="ECO:0000256" key="8">
    <source>
        <dbReference type="ARBA" id="ARBA00023180"/>
    </source>
</evidence>
<evidence type="ECO:0000256" key="7">
    <source>
        <dbReference type="ARBA" id="ARBA00023170"/>
    </source>
</evidence>
<protein>
    <submittedName>
        <fullName evidence="15">GRIA2-like protein</fullName>
    </submittedName>
</protein>
<comment type="subcellular location">
    <subcellularLocation>
        <location evidence="1">Membrane</location>
        <topology evidence="1">Multi-pass membrane protein</topology>
    </subcellularLocation>
</comment>
<dbReference type="SUPFAM" id="SSF53822">
    <property type="entry name" value="Periplasmic binding protein-like I"/>
    <property type="match status" value="1"/>
</dbReference>
<name>A0ABY7DX33_MYAAR</name>
<evidence type="ECO:0000256" key="10">
    <source>
        <dbReference type="ARBA" id="ARBA00023303"/>
    </source>
</evidence>
<dbReference type="InterPro" id="IPR028082">
    <property type="entry name" value="Peripla_BP_I"/>
</dbReference>
<dbReference type="PANTHER" id="PTHR18966">
    <property type="entry name" value="IONOTROPIC GLUTAMATE RECEPTOR"/>
    <property type="match status" value="1"/>
</dbReference>
<evidence type="ECO:0000313" key="16">
    <source>
        <dbReference type="Proteomes" id="UP001164746"/>
    </source>
</evidence>
<evidence type="ECO:0000256" key="4">
    <source>
        <dbReference type="ARBA" id="ARBA00022989"/>
    </source>
</evidence>
<evidence type="ECO:0000256" key="2">
    <source>
        <dbReference type="ARBA" id="ARBA00022448"/>
    </source>
</evidence>
<keyword evidence="3 12" id="KW-0812">Transmembrane</keyword>
<feature type="transmembrane region" description="Helical" evidence="12">
    <location>
        <begin position="733"/>
        <end position="752"/>
    </location>
</feature>
<dbReference type="Pfam" id="PF10613">
    <property type="entry name" value="Lig_chan-Glu_bd"/>
    <property type="match status" value="1"/>
</dbReference>
<dbReference type="SUPFAM" id="SSF53850">
    <property type="entry name" value="Periplasmic binding protein-like II"/>
    <property type="match status" value="1"/>
</dbReference>
<keyword evidence="2" id="KW-0813">Transport</keyword>
<keyword evidence="4 12" id="KW-1133">Transmembrane helix</keyword>
<keyword evidence="10" id="KW-0407">Ion channel</keyword>
<evidence type="ECO:0000313" key="15">
    <source>
        <dbReference type="EMBL" id="WAR02300.1"/>
    </source>
</evidence>
<keyword evidence="9" id="KW-1071">Ligand-gated ion channel</keyword>
<feature type="transmembrane region" description="Helical" evidence="12">
    <location>
        <begin position="483"/>
        <end position="501"/>
    </location>
</feature>
<keyword evidence="7" id="KW-0675">Receptor</keyword>
<evidence type="ECO:0000256" key="11">
    <source>
        <dbReference type="SAM" id="MobiDB-lite"/>
    </source>
</evidence>
<keyword evidence="6 12" id="KW-0472">Membrane</keyword>
<dbReference type="Pfam" id="PF00060">
    <property type="entry name" value="Lig_chan"/>
    <property type="match status" value="1"/>
</dbReference>
<dbReference type="Gene3D" id="1.10.287.70">
    <property type="match status" value="1"/>
</dbReference>
<gene>
    <name evidence="15" type="ORF">MAR_008858</name>
</gene>
<keyword evidence="16" id="KW-1185">Reference proteome</keyword>